<dbReference type="CDD" id="cd16798">
    <property type="entry name" value="RING-H2_RNF43"/>
    <property type="match status" value="1"/>
</dbReference>
<feature type="compositionally biased region" description="Basic residues" evidence="18">
    <location>
        <begin position="627"/>
        <end position="649"/>
    </location>
</feature>
<name>A0A8J6GCE7_MICOH</name>
<evidence type="ECO:0000256" key="14">
    <source>
        <dbReference type="ARBA" id="ARBA00022833"/>
    </source>
</evidence>
<evidence type="ECO:0000313" key="22">
    <source>
        <dbReference type="Proteomes" id="UP000710432"/>
    </source>
</evidence>
<dbReference type="FunFam" id="3.50.30.30:FF:000023">
    <property type="entry name" value="E3 ubiquitin-protein ligase RNF43 isoform X2"/>
    <property type="match status" value="1"/>
</dbReference>
<evidence type="ECO:0000256" key="13">
    <source>
        <dbReference type="ARBA" id="ARBA00022786"/>
    </source>
</evidence>
<keyword evidence="16" id="KW-0472">Membrane</keyword>
<keyword evidence="14" id="KW-0862">Zinc</keyword>
<keyword evidence="10" id="KW-0479">Metal-binding</keyword>
<evidence type="ECO:0000256" key="5">
    <source>
        <dbReference type="ARBA" id="ARBA00012483"/>
    </source>
</evidence>
<dbReference type="GO" id="GO:0016055">
    <property type="term" value="P:Wnt signaling pathway"/>
    <property type="evidence" value="ECO:0007669"/>
    <property type="project" value="UniProtKB-KW"/>
</dbReference>
<comment type="catalytic activity">
    <reaction evidence="1">
        <text>S-ubiquitinyl-[E2 ubiquitin-conjugating enzyme]-L-cysteine + [acceptor protein]-L-lysine = [E2 ubiquitin-conjugating enzyme]-L-cysteine + N(6)-ubiquitinyl-[acceptor protein]-L-lysine.</text>
        <dbReference type="EC" id="2.3.2.27"/>
    </reaction>
</comment>
<dbReference type="GO" id="GO:0061630">
    <property type="term" value="F:ubiquitin protein ligase activity"/>
    <property type="evidence" value="ECO:0007669"/>
    <property type="project" value="UniProtKB-EC"/>
</dbReference>
<feature type="signal peptide" evidence="19">
    <location>
        <begin position="1"/>
        <end position="23"/>
    </location>
</feature>
<dbReference type="EC" id="2.3.2.27" evidence="5"/>
<comment type="caution">
    <text evidence="21">The sequence shown here is derived from an EMBL/GenBank/DDBJ whole genome shotgun (WGS) entry which is preliminary data.</text>
</comment>
<feature type="domain" description="RING-type" evidence="20">
    <location>
        <begin position="353"/>
        <end position="393"/>
    </location>
</feature>
<dbReference type="Pfam" id="PF13639">
    <property type="entry name" value="zf-RING_2"/>
    <property type="match status" value="1"/>
</dbReference>
<keyword evidence="8" id="KW-0879">Wnt signaling pathway</keyword>
<feature type="region of interest" description="Disordered" evidence="18">
    <location>
        <begin position="595"/>
        <end position="753"/>
    </location>
</feature>
<evidence type="ECO:0000259" key="20">
    <source>
        <dbReference type="PROSITE" id="PS50089"/>
    </source>
</evidence>
<evidence type="ECO:0000256" key="4">
    <source>
        <dbReference type="ARBA" id="ARBA00008759"/>
    </source>
</evidence>
<dbReference type="GO" id="GO:0008270">
    <property type="term" value="F:zinc ion binding"/>
    <property type="evidence" value="ECO:0007669"/>
    <property type="project" value="UniProtKB-KW"/>
</dbReference>
<comment type="similarity">
    <text evidence="4">Belongs to the ZNRF3 family.</text>
</comment>
<dbReference type="Pfam" id="PF18212">
    <property type="entry name" value="ZNRF_3_ecto"/>
    <property type="match status" value="1"/>
</dbReference>
<protein>
    <recommendedName>
        <fullName evidence="5">RING-type E3 ubiquitin transferase</fullName>
        <ecNumber evidence="5">2.3.2.27</ecNumber>
    </recommendedName>
</protein>
<evidence type="ECO:0000313" key="21">
    <source>
        <dbReference type="EMBL" id="KAH0508276.1"/>
    </source>
</evidence>
<keyword evidence="9" id="KW-0812">Transmembrane</keyword>
<feature type="region of interest" description="Disordered" evidence="18">
    <location>
        <begin position="440"/>
        <end position="488"/>
    </location>
</feature>
<keyword evidence="7" id="KW-0808">Transferase</keyword>
<keyword evidence="13" id="KW-0833">Ubl conjugation pathway</keyword>
<evidence type="ECO:0000256" key="9">
    <source>
        <dbReference type="ARBA" id="ARBA00022692"/>
    </source>
</evidence>
<sequence length="864" mass="95588">MSGGQQLQLAALWPWLLMATLHASFGRTGPVLAAAVESERSAEQKAIIRVIPLKMDPTGKLNLTLEGVEPQSDSVIALLSNLMIYSEKQRPLSVHTASLLKLQYLLRDQHPRKPVDAPATPQCSLITHCSFTLSRTAVMSLYECQFLSAQLCITDDSQALLFLPYVLFLGFKSFGSGHSSLQSTGHIPTRDSRHLVLAPSAIAKCQARMAGERGASAVLFDITEDRSAAEQLQQPLGLTWPVVLIWGKDAEKLMEFVYKNRKAHVRIELKEPPAWPDYDVWILLTVVGTIFVIVLASVLRIRCRPHRSRPDPLQQRTAWAISQLATRRYQASCRRVRAEWPDSGSSCSSAPMCAICLEEFSEGQELRVISCLHEFHRICVDPWLHQHRTCPLCMFNIVEGDSFSQGLGASPSYQEPGRRLHLIRQHPGHAHYHLPSAYLLGPSRNSGAGPPRPRPFLPSQESRMGSRHQRLSRASHHRAPEEQQHLAVPQHPYAQGWGLRHLRCTPQHPTVCPAALRRARPHDSSGSGESYCTERSGYLADGPASDSSSGPCHGSSSDSVVNCTDISLQGIHGSSSTFHSSLSSDFDPLVYCSPEGDLRGKGTQPRVTSRPRSLESVVPTGETRVSSHSHYHRHGHHHYKKRFQWHGRKPGPENVPQLRPTASQTQLQPEPSILDPKLTTPNPAASSLLPSTHRARSLTEPAPGLAEAASPNPNSNPNSLLNLQKSSLPVRHPQRKRRGGVSEPLPTSRPQDLTVHPACQVFPRYSPSVAYPWPPEAHPLIFRPPGLDKRLLYEAPGPCYSRSQPVWLYLPPRQPLGPCSPGEGHSEWSSDMPEGRSCPYPHCQVLPAQPGSEEELEELCEQAV</sequence>
<dbReference type="GO" id="GO:0030178">
    <property type="term" value="P:negative regulation of Wnt signaling pathway"/>
    <property type="evidence" value="ECO:0007669"/>
    <property type="project" value="UniProtKB-ARBA"/>
</dbReference>
<evidence type="ECO:0000256" key="16">
    <source>
        <dbReference type="ARBA" id="ARBA00023136"/>
    </source>
</evidence>
<evidence type="ECO:0000256" key="15">
    <source>
        <dbReference type="ARBA" id="ARBA00022989"/>
    </source>
</evidence>
<dbReference type="SMART" id="SM00184">
    <property type="entry name" value="RING"/>
    <property type="match status" value="1"/>
</dbReference>
<keyword evidence="12 17" id="KW-0863">Zinc-finger</keyword>
<evidence type="ECO:0000256" key="12">
    <source>
        <dbReference type="ARBA" id="ARBA00022771"/>
    </source>
</evidence>
<feature type="compositionally biased region" description="Basic residues" evidence="18">
    <location>
        <begin position="465"/>
        <end position="477"/>
    </location>
</feature>
<evidence type="ECO:0000256" key="3">
    <source>
        <dbReference type="ARBA" id="ARBA00004906"/>
    </source>
</evidence>
<evidence type="ECO:0000256" key="10">
    <source>
        <dbReference type="ARBA" id="ARBA00022723"/>
    </source>
</evidence>
<dbReference type="InterPro" id="IPR051073">
    <property type="entry name" value="ZNRF3_Arkadia_E3_ligases"/>
</dbReference>
<dbReference type="GO" id="GO:0005886">
    <property type="term" value="C:plasma membrane"/>
    <property type="evidence" value="ECO:0007669"/>
    <property type="project" value="UniProtKB-SubCell"/>
</dbReference>
<dbReference type="FunFam" id="3.30.40.10:FF:000075">
    <property type="entry name" value="Putative e3 ubiquitin-protein ligase rnf43"/>
    <property type="match status" value="1"/>
</dbReference>
<dbReference type="InterPro" id="IPR045907">
    <property type="entry name" value="RNF43_Znf_RING"/>
</dbReference>
<dbReference type="GO" id="GO:0072089">
    <property type="term" value="P:stem cell proliferation"/>
    <property type="evidence" value="ECO:0007669"/>
    <property type="project" value="UniProtKB-ARBA"/>
</dbReference>
<feature type="compositionally biased region" description="Polar residues" evidence="18">
    <location>
        <begin position="660"/>
        <end position="669"/>
    </location>
</feature>
<evidence type="ECO:0000256" key="6">
    <source>
        <dbReference type="ARBA" id="ARBA00022475"/>
    </source>
</evidence>
<keyword evidence="6" id="KW-1003">Cell membrane</keyword>
<dbReference type="PROSITE" id="PS50089">
    <property type="entry name" value="ZF_RING_2"/>
    <property type="match status" value="1"/>
</dbReference>
<dbReference type="InterPro" id="IPR001841">
    <property type="entry name" value="Znf_RING"/>
</dbReference>
<dbReference type="InterPro" id="IPR040700">
    <property type="entry name" value="ZNRF-3_ecto"/>
</dbReference>
<comment type="pathway">
    <text evidence="3">Protein modification; protein ubiquitination.</text>
</comment>
<proteinExistence type="inferred from homology"/>
<dbReference type="AlphaFoldDB" id="A0A8J6GCE7"/>
<dbReference type="Gene3D" id="3.30.40.10">
    <property type="entry name" value="Zinc/RING finger domain, C3HC4 (zinc finger)"/>
    <property type="match status" value="1"/>
</dbReference>
<dbReference type="PANTHER" id="PTHR16200">
    <property type="entry name" value="RING ZINC FINGER"/>
    <property type="match status" value="1"/>
</dbReference>
<feature type="compositionally biased region" description="Polar residues" evidence="18">
    <location>
        <begin position="679"/>
        <end position="690"/>
    </location>
</feature>
<evidence type="ECO:0000256" key="8">
    <source>
        <dbReference type="ARBA" id="ARBA00022687"/>
    </source>
</evidence>
<evidence type="ECO:0000256" key="18">
    <source>
        <dbReference type="SAM" id="MobiDB-lite"/>
    </source>
</evidence>
<organism evidence="21 22">
    <name type="scientific">Microtus ochrogaster</name>
    <name type="common">Prairie vole</name>
    <dbReference type="NCBI Taxonomy" id="79684"/>
    <lineage>
        <taxon>Eukaryota</taxon>
        <taxon>Metazoa</taxon>
        <taxon>Chordata</taxon>
        <taxon>Craniata</taxon>
        <taxon>Vertebrata</taxon>
        <taxon>Euteleostomi</taxon>
        <taxon>Mammalia</taxon>
        <taxon>Eutheria</taxon>
        <taxon>Euarchontoglires</taxon>
        <taxon>Glires</taxon>
        <taxon>Rodentia</taxon>
        <taxon>Myomorpha</taxon>
        <taxon>Muroidea</taxon>
        <taxon>Cricetidae</taxon>
        <taxon>Arvicolinae</taxon>
        <taxon>Microtus</taxon>
    </lineage>
</organism>
<evidence type="ECO:0000256" key="19">
    <source>
        <dbReference type="SAM" id="SignalP"/>
    </source>
</evidence>
<feature type="chain" id="PRO_5035168801" description="RING-type E3 ubiquitin transferase" evidence="19">
    <location>
        <begin position="24"/>
        <end position="864"/>
    </location>
</feature>
<dbReference type="Proteomes" id="UP000710432">
    <property type="component" value="Unassembled WGS sequence"/>
</dbReference>
<dbReference type="UniPathway" id="UPA00143"/>
<dbReference type="SUPFAM" id="SSF57850">
    <property type="entry name" value="RING/U-box"/>
    <property type="match status" value="1"/>
</dbReference>
<evidence type="ECO:0000256" key="7">
    <source>
        <dbReference type="ARBA" id="ARBA00022679"/>
    </source>
</evidence>
<comment type="subcellular location">
    <subcellularLocation>
        <location evidence="2">Cell membrane</location>
        <topology evidence="2">Single-pass type I membrane protein</topology>
    </subcellularLocation>
</comment>
<dbReference type="InterPro" id="IPR013083">
    <property type="entry name" value="Znf_RING/FYVE/PHD"/>
</dbReference>
<evidence type="ECO:0000256" key="1">
    <source>
        <dbReference type="ARBA" id="ARBA00000900"/>
    </source>
</evidence>
<accession>A0A8J6GCE7</accession>
<dbReference type="Gene3D" id="3.50.30.30">
    <property type="match status" value="1"/>
</dbReference>
<evidence type="ECO:0000256" key="2">
    <source>
        <dbReference type="ARBA" id="ARBA00004251"/>
    </source>
</evidence>
<dbReference type="GO" id="GO:0016567">
    <property type="term" value="P:protein ubiquitination"/>
    <property type="evidence" value="ECO:0007669"/>
    <property type="project" value="UniProtKB-UniPathway"/>
</dbReference>
<dbReference type="EMBL" id="JAATJU010023282">
    <property type="protein sequence ID" value="KAH0508276.1"/>
    <property type="molecule type" value="Genomic_DNA"/>
</dbReference>
<keyword evidence="11 19" id="KW-0732">Signal</keyword>
<reference evidence="21" key="1">
    <citation type="submission" date="2020-03" db="EMBL/GenBank/DDBJ databases">
        <title>Studies in the Genomics of Life Span.</title>
        <authorList>
            <person name="Glass D."/>
        </authorList>
    </citation>
    <scope>NUCLEOTIDE SEQUENCE</scope>
    <source>
        <strain evidence="21">LTLLF</strain>
        <tissue evidence="21">Muscle</tissue>
    </source>
</reference>
<feature type="compositionally biased region" description="Low complexity" evidence="18">
    <location>
        <begin position="710"/>
        <end position="729"/>
    </location>
</feature>
<keyword evidence="15" id="KW-1133">Transmembrane helix</keyword>
<evidence type="ECO:0000256" key="11">
    <source>
        <dbReference type="ARBA" id="ARBA00022729"/>
    </source>
</evidence>
<gene>
    <name evidence="21" type="ORF">LTLLF_166295</name>
</gene>
<evidence type="ECO:0000256" key="17">
    <source>
        <dbReference type="PROSITE-ProRule" id="PRU00175"/>
    </source>
</evidence>